<dbReference type="InterPro" id="IPR036388">
    <property type="entry name" value="WH-like_DNA-bd_sf"/>
</dbReference>
<dbReference type="GO" id="GO:0005737">
    <property type="term" value="C:cytoplasm"/>
    <property type="evidence" value="ECO:0007669"/>
    <property type="project" value="UniProtKB-SubCell"/>
</dbReference>
<feature type="domain" description="RecX third three-helical" evidence="7">
    <location>
        <begin position="101"/>
        <end position="145"/>
    </location>
</feature>
<sequence length="150" mass="17106">MSADDHAAAREVAIRLLARREYAVAELRARMEQRDHEPAIADAVVAELAEERLVSDERFAEAFVNSRVERGQGPMKIGAELRQRGVEPALADPHLEAVDWVEQARAAYQHRFGNAEPPADYRERARRMRFLQQRGFTAEQVRRVVGEDDD</sequence>
<keyword evidence="4 5" id="KW-0963">Cytoplasm</keyword>
<evidence type="ECO:0000256" key="4">
    <source>
        <dbReference type="ARBA" id="ARBA00022490"/>
    </source>
</evidence>
<comment type="subcellular location">
    <subcellularLocation>
        <location evidence="1 5">Cytoplasm</location>
    </subcellularLocation>
</comment>
<evidence type="ECO:0000256" key="2">
    <source>
        <dbReference type="ARBA" id="ARBA00009695"/>
    </source>
</evidence>
<dbReference type="AlphaFoldDB" id="A0A1I1QIZ0"/>
<evidence type="ECO:0000256" key="1">
    <source>
        <dbReference type="ARBA" id="ARBA00004496"/>
    </source>
</evidence>
<dbReference type="InterPro" id="IPR053925">
    <property type="entry name" value="RecX_HTH_3rd"/>
</dbReference>
<dbReference type="Pfam" id="PF21982">
    <property type="entry name" value="RecX_HTH1"/>
    <property type="match status" value="1"/>
</dbReference>
<proteinExistence type="inferred from homology"/>
<evidence type="ECO:0000256" key="3">
    <source>
        <dbReference type="ARBA" id="ARBA00018111"/>
    </source>
</evidence>
<dbReference type="RefSeq" id="WP_240308040.1">
    <property type="nucleotide sequence ID" value="NZ_FOMJ01000003.1"/>
</dbReference>
<dbReference type="InterPro" id="IPR053926">
    <property type="entry name" value="RecX_HTH_1st"/>
</dbReference>
<organism evidence="9 10">
    <name type="scientific">Thiohalospira halophila DSM 15071</name>
    <dbReference type="NCBI Taxonomy" id="1123397"/>
    <lineage>
        <taxon>Bacteria</taxon>
        <taxon>Pseudomonadati</taxon>
        <taxon>Pseudomonadota</taxon>
        <taxon>Gammaproteobacteria</taxon>
        <taxon>Thiohalospirales</taxon>
        <taxon>Thiohalospiraceae</taxon>
        <taxon>Thiohalospira</taxon>
    </lineage>
</organism>
<dbReference type="Pfam" id="PF02631">
    <property type="entry name" value="RecX_HTH2"/>
    <property type="match status" value="1"/>
</dbReference>
<evidence type="ECO:0000256" key="5">
    <source>
        <dbReference type="HAMAP-Rule" id="MF_01114"/>
    </source>
</evidence>
<gene>
    <name evidence="5" type="primary">recX</name>
    <name evidence="9" type="ORF">SAMN05660831_01117</name>
</gene>
<evidence type="ECO:0000313" key="10">
    <source>
        <dbReference type="Proteomes" id="UP000198611"/>
    </source>
</evidence>
<reference evidence="9 10" key="1">
    <citation type="submission" date="2016-10" db="EMBL/GenBank/DDBJ databases">
        <authorList>
            <person name="de Groot N.N."/>
        </authorList>
    </citation>
    <scope>NUCLEOTIDE SEQUENCE [LARGE SCALE GENOMIC DNA]</scope>
    <source>
        <strain evidence="9 10">HL3</strain>
    </source>
</reference>
<dbReference type="Gene3D" id="1.10.10.10">
    <property type="entry name" value="Winged helix-like DNA-binding domain superfamily/Winged helix DNA-binding domain"/>
    <property type="match status" value="3"/>
</dbReference>
<protein>
    <recommendedName>
        <fullName evidence="3 5">Regulatory protein RecX</fullName>
    </recommendedName>
</protein>
<dbReference type="HAMAP" id="MF_01114">
    <property type="entry name" value="RecX"/>
    <property type="match status" value="1"/>
</dbReference>
<evidence type="ECO:0000259" key="6">
    <source>
        <dbReference type="Pfam" id="PF02631"/>
    </source>
</evidence>
<comment type="function">
    <text evidence="5">Modulates RecA activity.</text>
</comment>
<dbReference type="InterPro" id="IPR003783">
    <property type="entry name" value="Regulatory_RecX"/>
</dbReference>
<dbReference type="Proteomes" id="UP000198611">
    <property type="component" value="Unassembled WGS sequence"/>
</dbReference>
<dbReference type="PANTHER" id="PTHR33602:SF1">
    <property type="entry name" value="REGULATORY PROTEIN RECX FAMILY PROTEIN"/>
    <property type="match status" value="1"/>
</dbReference>
<keyword evidence="10" id="KW-1185">Reference proteome</keyword>
<evidence type="ECO:0000313" key="9">
    <source>
        <dbReference type="EMBL" id="SFD21952.1"/>
    </source>
</evidence>
<name>A0A1I1QIZ0_9GAMM</name>
<feature type="domain" description="RecX first three-helical" evidence="8">
    <location>
        <begin position="9"/>
        <end position="48"/>
    </location>
</feature>
<comment type="similarity">
    <text evidence="2 5">Belongs to the RecX family.</text>
</comment>
<dbReference type="GO" id="GO:0006282">
    <property type="term" value="P:regulation of DNA repair"/>
    <property type="evidence" value="ECO:0007669"/>
    <property type="project" value="UniProtKB-UniRule"/>
</dbReference>
<feature type="domain" description="RecX second three-helical" evidence="6">
    <location>
        <begin position="55"/>
        <end position="92"/>
    </location>
</feature>
<dbReference type="InterPro" id="IPR053924">
    <property type="entry name" value="RecX_HTH_2nd"/>
</dbReference>
<dbReference type="PANTHER" id="PTHR33602">
    <property type="entry name" value="REGULATORY PROTEIN RECX FAMILY PROTEIN"/>
    <property type="match status" value="1"/>
</dbReference>
<accession>A0A1I1QIZ0</accession>
<evidence type="ECO:0000259" key="8">
    <source>
        <dbReference type="Pfam" id="PF21982"/>
    </source>
</evidence>
<dbReference type="STRING" id="1123397.SAMN05660831_01117"/>
<dbReference type="EMBL" id="FOMJ01000003">
    <property type="protein sequence ID" value="SFD21952.1"/>
    <property type="molecule type" value="Genomic_DNA"/>
</dbReference>
<dbReference type="Pfam" id="PF21981">
    <property type="entry name" value="RecX_HTH3"/>
    <property type="match status" value="1"/>
</dbReference>
<evidence type="ECO:0000259" key="7">
    <source>
        <dbReference type="Pfam" id="PF21981"/>
    </source>
</evidence>